<feature type="region of interest" description="Disordered" evidence="9">
    <location>
        <begin position="320"/>
        <end position="340"/>
    </location>
</feature>
<evidence type="ECO:0000256" key="3">
    <source>
        <dbReference type="ARBA" id="ARBA00022679"/>
    </source>
</evidence>
<feature type="domain" description="Protein kinase" evidence="11">
    <location>
        <begin position="27"/>
        <end position="278"/>
    </location>
</feature>
<dbReference type="InterPro" id="IPR003409">
    <property type="entry name" value="MORN"/>
</dbReference>
<feature type="transmembrane region" description="Helical" evidence="10">
    <location>
        <begin position="294"/>
        <end position="314"/>
    </location>
</feature>
<keyword evidence="6 12" id="KW-0418">Kinase</keyword>
<evidence type="ECO:0000313" key="13">
    <source>
        <dbReference type="Proteomes" id="UP000326354"/>
    </source>
</evidence>
<evidence type="ECO:0000256" key="5">
    <source>
        <dbReference type="ARBA" id="ARBA00022741"/>
    </source>
</evidence>
<keyword evidence="13" id="KW-1185">Reference proteome</keyword>
<evidence type="ECO:0000256" key="7">
    <source>
        <dbReference type="ARBA" id="ARBA00022840"/>
    </source>
</evidence>
<evidence type="ECO:0000256" key="4">
    <source>
        <dbReference type="ARBA" id="ARBA00022737"/>
    </source>
</evidence>
<proteinExistence type="predicted"/>
<dbReference type="SUPFAM" id="SSF49468">
    <property type="entry name" value="VHL"/>
    <property type="match status" value="1"/>
</dbReference>
<dbReference type="PROSITE" id="PS00108">
    <property type="entry name" value="PROTEIN_KINASE_ST"/>
    <property type="match status" value="1"/>
</dbReference>
<keyword evidence="3" id="KW-0808">Transferase</keyword>
<dbReference type="InterPro" id="IPR008271">
    <property type="entry name" value="Ser/Thr_kinase_AS"/>
</dbReference>
<dbReference type="GO" id="GO:0004674">
    <property type="term" value="F:protein serine/threonine kinase activity"/>
    <property type="evidence" value="ECO:0007669"/>
    <property type="project" value="UniProtKB-KW"/>
</dbReference>
<sequence length="549" mass="62335">MKFSQNDAAFNSQANFDDTLQHSFPNYKIIRELGRGGMGIVLLAQHRRLQNFVAIKVLLGVSSKRFSREGQALAKLNHPGIVRIYEMSPNGSYFIMEYVEGVTLRDLFHEGQLSRKEAIKIFMQICQAIHHVHENGIIHRDLKPENIMIQRETNQVKIMDFGIVKLNSNQQTALSAAGSIIGTISYMPPEQIECSRNAGKQSDIYAIGIMIYEFLTGKPPFHEGGHVQIAYEIIHSPTPPIVGKSPALTKICMKCIEKDTNKRYQTCNSLYKALQGLLVRKPIGKPVQKEKKPYILYLSVFLLMGICIVIAGVFSSSTASTKKNSLSNKHTTNNKDKKNGKLVLPDGVVYKGQRKNNKPHGKGKMLYKNGDCYTGNFVNGKFHGQGEMIYKNQRKYIGEFANGEYQGTGRFTYKDGSQYIGEFVKNKKHGTGLYIDPKGEAILDGMWRNDKCIQTKRRPSAPSKTQSYFRIVNNTPFKLKLFWVDYGNKLRAYSDILPGKAFVQHSYIGHSWEAYAEGKPIATFTIGNEQQLWEIQHNDLYRHWLENKE</sequence>
<evidence type="ECO:0000256" key="10">
    <source>
        <dbReference type="SAM" id="Phobius"/>
    </source>
</evidence>
<dbReference type="EC" id="2.7.11.1" evidence="1"/>
<dbReference type="RefSeq" id="WP_151969264.1">
    <property type="nucleotide sequence ID" value="NZ_AP019860.1"/>
</dbReference>
<evidence type="ECO:0000256" key="6">
    <source>
        <dbReference type="ARBA" id="ARBA00022777"/>
    </source>
</evidence>
<dbReference type="InterPro" id="IPR017441">
    <property type="entry name" value="Protein_kinase_ATP_BS"/>
</dbReference>
<protein>
    <recommendedName>
        <fullName evidence="1">non-specific serine/threonine protein kinase</fullName>
        <ecNumber evidence="1">2.7.11.1</ecNumber>
    </recommendedName>
</protein>
<dbReference type="PANTHER" id="PTHR43289:SF34">
    <property type="entry name" value="SERINE_THREONINE-PROTEIN KINASE YBDM-RELATED"/>
    <property type="match status" value="1"/>
</dbReference>
<dbReference type="SUPFAM" id="SSF82185">
    <property type="entry name" value="Histone H3 K4-specific methyltransferase SET7/9 N-terminal domain"/>
    <property type="match status" value="1"/>
</dbReference>
<evidence type="ECO:0000256" key="9">
    <source>
        <dbReference type="SAM" id="MobiDB-lite"/>
    </source>
</evidence>
<keyword evidence="2" id="KW-0723">Serine/threonine-protein kinase</keyword>
<evidence type="ECO:0000256" key="8">
    <source>
        <dbReference type="PROSITE-ProRule" id="PRU10141"/>
    </source>
</evidence>
<dbReference type="Pfam" id="PF01847">
    <property type="entry name" value="VHL"/>
    <property type="match status" value="1"/>
</dbReference>
<evidence type="ECO:0000313" key="12">
    <source>
        <dbReference type="EMBL" id="BBM85145.1"/>
    </source>
</evidence>
<dbReference type="KEGG" id="uam:UABAM_03508"/>
<evidence type="ECO:0000256" key="2">
    <source>
        <dbReference type="ARBA" id="ARBA00022527"/>
    </source>
</evidence>
<dbReference type="FunFam" id="1.10.510.10:FF:000021">
    <property type="entry name" value="Serine/threonine protein kinase"/>
    <property type="match status" value="1"/>
</dbReference>
<dbReference type="EMBL" id="AP019860">
    <property type="protein sequence ID" value="BBM85145.1"/>
    <property type="molecule type" value="Genomic_DNA"/>
</dbReference>
<dbReference type="Pfam" id="PF02493">
    <property type="entry name" value="MORN"/>
    <property type="match status" value="4"/>
</dbReference>
<dbReference type="CDD" id="cd14014">
    <property type="entry name" value="STKc_PknB_like"/>
    <property type="match status" value="1"/>
</dbReference>
<feature type="binding site" evidence="8">
    <location>
        <position position="56"/>
    </location>
    <ligand>
        <name>ATP</name>
        <dbReference type="ChEBI" id="CHEBI:30616"/>
    </ligand>
</feature>
<dbReference type="Proteomes" id="UP000326354">
    <property type="component" value="Chromosome"/>
</dbReference>
<keyword evidence="10" id="KW-1133">Transmembrane helix</keyword>
<keyword evidence="7 8" id="KW-0067">ATP-binding</keyword>
<accession>A0A5S9F3V4</accession>
<dbReference type="SUPFAM" id="SSF56112">
    <property type="entry name" value="Protein kinase-like (PK-like)"/>
    <property type="match status" value="1"/>
</dbReference>
<evidence type="ECO:0000259" key="11">
    <source>
        <dbReference type="PROSITE" id="PS50011"/>
    </source>
</evidence>
<name>A0A5S9F3V4_UABAM</name>
<dbReference type="GO" id="GO:0005524">
    <property type="term" value="F:ATP binding"/>
    <property type="evidence" value="ECO:0007669"/>
    <property type="project" value="UniProtKB-UniRule"/>
</dbReference>
<keyword evidence="5 8" id="KW-0547">Nucleotide-binding</keyword>
<dbReference type="SMART" id="SM00220">
    <property type="entry name" value="S_TKc"/>
    <property type="match status" value="1"/>
</dbReference>
<dbReference type="PROSITE" id="PS50011">
    <property type="entry name" value="PROTEIN_KINASE_DOM"/>
    <property type="match status" value="1"/>
</dbReference>
<dbReference type="AlphaFoldDB" id="A0A5S9F3V4"/>
<keyword evidence="10" id="KW-0812">Transmembrane</keyword>
<dbReference type="SMART" id="SM00698">
    <property type="entry name" value="MORN"/>
    <property type="match status" value="4"/>
</dbReference>
<dbReference type="Pfam" id="PF00069">
    <property type="entry name" value="Pkinase"/>
    <property type="match status" value="1"/>
</dbReference>
<dbReference type="InterPro" id="IPR011009">
    <property type="entry name" value="Kinase-like_dom_sf"/>
</dbReference>
<dbReference type="PANTHER" id="PTHR43289">
    <property type="entry name" value="MITOGEN-ACTIVATED PROTEIN KINASE KINASE KINASE 20-RELATED"/>
    <property type="match status" value="1"/>
</dbReference>
<dbReference type="InterPro" id="IPR024053">
    <property type="entry name" value="VHL_beta_dom"/>
</dbReference>
<dbReference type="Gene3D" id="2.20.110.10">
    <property type="entry name" value="Histone H3 K4-specific methyltransferase SET7/9 N-terminal domain"/>
    <property type="match status" value="2"/>
</dbReference>
<dbReference type="OrthoDB" id="6111975at2"/>
<organism evidence="12 13">
    <name type="scientific">Uabimicrobium amorphum</name>
    <dbReference type="NCBI Taxonomy" id="2596890"/>
    <lineage>
        <taxon>Bacteria</taxon>
        <taxon>Pseudomonadati</taxon>
        <taxon>Planctomycetota</taxon>
        <taxon>Candidatus Uabimicrobiia</taxon>
        <taxon>Candidatus Uabimicrobiales</taxon>
        <taxon>Candidatus Uabimicrobiaceae</taxon>
        <taxon>Candidatus Uabimicrobium</taxon>
    </lineage>
</organism>
<dbReference type="InterPro" id="IPR000719">
    <property type="entry name" value="Prot_kinase_dom"/>
</dbReference>
<dbReference type="InterPro" id="IPR036208">
    <property type="entry name" value="VHL_sf"/>
</dbReference>
<keyword evidence="4" id="KW-0677">Repeat</keyword>
<dbReference type="PROSITE" id="PS00107">
    <property type="entry name" value="PROTEIN_KINASE_ATP"/>
    <property type="match status" value="1"/>
</dbReference>
<reference evidence="12 13" key="1">
    <citation type="submission" date="2019-08" db="EMBL/GenBank/DDBJ databases">
        <title>Complete genome sequence of Candidatus Uab amorphum.</title>
        <authorList>
            <person name="Shiratori T."/>
            <person name="Suzuki S."/>
            <person name="Kakizawa Y."/>
            <person name="Ishida K."/>
        </authorList>
    </citation>
    <scope>NUCLEOTIDE SEQUENCE [LARGE SCALE GENOMIC DNA]</scope>
    <source>
        <strain evidence="12 13">SRT547</strain>
    </source>
</reference>
<gene>
    <name evidence="12" type="ORF">UABAM_03508</name>
</gene>
<keyword evidence="10" id="KW-0472">Membrane</keyword>
<evidence type="ECO:0000256" key="1">
    <source>
        <dbReference type="ARBA" id="ARBA00012513"/>
    </source>
</evidence>
<dbReference type="Gene3D" id="1.10.510.10">
    <property type="entry name" value="Transferase(Phosphotransferase) domain 1"/>
    <property type="match status" value="1"/>
</dbReference>